<dbReference type="InterPro" id="IPR051242">
    <property type="entry name" value="WD-EF-hand_domain"/>
</dbReference>
<dbReference type="Proteomes" id="UP001558652">
    <property type="component" value="Unassembled WGS sequence"/>
</dbReference>
<evidence type="ECO:0000313" key="5">
    <source>
        <dbReference type="EMBL" id="KAL1131814.1"/>
    </source>
</evidence>
<dbReference type="InterPro" id="IPR015943">
    <property type="entry name" value="WD40/YVTN_repeat-like_dom_sf"/>
</dbReference>
<comment type="caution">
    <text evidence="5">The sequence shown here is derived from an EMBL/GenBank/DDBJ whole genome shotgun (WGS) entry which is preliminary data.</text>
</comment>
<evidence type="ECO:0000256" key="4">
    <source>
        <dbReference type="PROSITE-ProRule" id="PRU00221"/>
    </source>
</evidence>
<gene>
    <name evidence="5" type="ORF">AAG570_011426</name>
</gene>
<dbReference type="InterPro" id="IPR036322">
    <property type="entry name" value="WD40_repeat_dom_sf"/>
</dbReference>
<keyword evidence="2 4" id="KW-0853">WD repeat</keyword>
<dbReference type="InterPro" id="IPR001680">
    <property type="entry name" value="WD40_rpt"/>
</dbReference>
<keyword evidence="3" id="KW-0677">Repeat</keyword>
<keyword evidence="6" id="KW-1185">Reference proteome</keyword>
<evidence type="ECO:0000313" key="6">
    <source>
        <dbReference type="Proteomes" id="UP001558652"/>
    </source>
</evidence>
<dbReference type="PANTHER" id="PTHR44324:SF6">
    <property type="entry name" value="EF-HAND CALCIUM BINDING DOMAIN 8"/>
    <property type="match status" value="1"/>
</dbReference>
<evidence type="ECO:0000256" key="2">
    <source>
        <dbReference type="ARBA" id="ARBA00022574"/>
    </source>
</evidence>
<dbReference type="Gene3D" id="2.130.10.10">
    <property type="entry name" value="YVTN repeat-like/Quinoprotein amine dehydrogenase"/>
    <property type="match status" value="1"/>
</dbReference>
<protein>
    <recommendedName>
        <fullName evidence="1">WD repeat-containing protein on Y chromosome</fullName>
    </recommendedName>
</protein>
<evidence type="ECO:0000256" key="3">
    <source>
        <dbReference type="ARBA" id="ARBA00022737"/>
    </source>
</evidence>
<dbReference type="SUPFAM" id="SSF50978">
    <property type="entry name" value="WD40 repeat-like"/>
    <property type="match status" value="1"/>
</dbReference>
<dbReference type="PROSITE" id="PS50294">
    <property type="entry name" value="WD_REPEATS_REGION"/>
    <property type="match status" value="1"/>
</dbReference>
<name>A0ABD0YKT9_9HEMI</name>
<dbReference type="PROSITE" id="PS50082">
    <property type="entry name" value="WD_REPEATS_2"/>
    <property type="match status" value="1"/>
</dbReference>
<dbReference type="EMBL" id="JBFDAA010000006">
    <property type="protein sequence ID" value="KAL1131814.1"/>
    <property type="molecule type" value="Genomic_DNA"/>
</dbReference>
<dbReference type="PANTHER" id="PTHR44324">
    <property type="entry name" value="WD40 REPEAT DOMAIN 95"/>
    <property type="match status" value="1"/>
</dbReference>
<dbReference type="SMART" id="SM00320">
    <property type="entry name" value="WD40"/>
    <property type="match status" value="1"/>
</dbReference>
<evidence type="ECO:0000256" key="1">
    <source>
        <dbReference type="ARBA" id="ARBA00014901"/>
    </source>
</evidence>
<sequence length="283" mass="32693">MASKRRNMFHKNKTQETTENGHVAGYVKVWLIKDFGNDTWVEEKLCMPLMRLKFPFLLNDRFPGRAKRAIRGQKEPMLLSSFRAHVNAVNHIEYIDSNEIIITSGNDCSVRFWTLGGQYIGTLGGTMEWPRISPNKPARLNKCRIPPDIKRVASSTTLKVLTNAYAPEKKKETETKDQVQFRKMMEKRPVEHEVYGQTLELPLLGNHYSIPRLKQQPREEHKISRADAPYTSSNSCTDWKDGWKAVTYSQRRRDAPRSNETNIVANINKMKLPAEPKLGGRYF</sequence>
<dbReference type="AlphaFoldDB" id="A0ABD0YKT9"/>
<reference evidence="5 6" key="1">
    <citation type="submission" date="2024-07" db="EMBL/GenBank/DDBJ databases">
        <title>Chromosome-level genome assembly of the water stick insect Ranatra chinensis (Heteroptera: Nepidae).</title>
        <authorList>
            <person name="Liu X."/>
        </authorList>
    </citation>
    <scope>NUCLEOTIDE SEQUENCE [LARGE SCALE GENOMIC DNA]</scope>
    <source>
        <strain evidence="5">Cailab_2021Rc</strain>
        <tissue evidence="5">Muscle</tissue>
    </source>
</reference>
<feature type="repeat" description="WD" evidence="4">
    <location>
        <begin position="82"/>
        <end position="115"/>
    </location>
</feature>
<accession>A0ABD0YKT9</accession>
<proteinExistence type="predicted"/>
<organism evidence="5 6">
    <name type="scientific">Ranatra chinensis</name>
    <dbReference type="NCBI Taxonomy" id="642074"/>
    <lineage>
        <taxon>Eukaryota</taxon>
        <taxon>Metazoa</taxon>
        <taxon>Ecdysozoa</taxon>
        <taxon>Arthropoda</taxon>
        <taxon>Hexapoda</taxon>
        <taxon>Insecta</taxon>
        <taxon>Pterygota</taxon>
        <taxon>Neoptera</taxon>
        <taxon>Paraneoptera</taxon>
        <taxon>Hemiptera</taxon>
        <taxon>Heteroptera</taxon>
        <taxon>Panheteroptera</taxon>
        <taxon>Nepomorpha</taxon>
        <taxon>Nepidae</taxon>
        <taxon>Ranatrinae</taxon>
        <taxon>Ranatra</taxon>
    </lineage>
</organism>